<evidence type="ECO:0000256" key="1">
    <source>
        <dbReference type="SAM" id="Phobius"/>
    </source>
</evidence>
<feature type="transmembrane region" description="Helical" evidence="1">
    <location>
        <begin position="12"/>
        <end position="35"/>
    </location>
</feature>
<accession>A0A177MYK2</accession>
<dbReference type="EMBL" id="LUUI01000154">
    <property type="protein sequence ID" value="OAI10373.1"/>
    <property type="molecule type" value="Genomic_DNA"/>
</dbReference>
<organism evidence="2 3">
    <name type="scientific">Methylomonas lenta</name>
    <dbReference type="NCBI Taxonomy" id="980561"/>
    <lineage>
        <taxon>Bacteria</taxon>
        <taxon>Pseudomonadati</taxon>
        <taxon>Pseudomonadota</taxon>
        <taxon>Gammaproteobacteria</taxon>
        <taxon>Methylococcales</taxon>
        <taxon>Methylococcaceae</taxon>
        <taxon>Methylomonas</taxon>
    </lineage>
</organism>
<feature type="transmembrane region" description="Helical" evidence="1">
    <location>
        <begin position="74"/>
        <end position="101"/>
    </location>
</feature>
<dbReference type="RefSeq" id="WP_066987338.1">
    <property type="nucleotide sequence ID" value="NZ_LUUI01000154.1"/>
</dbReference>
<dbReference type="Proteomes" id="UP000078476">
    <property type="component" value="Unassembled WGS sequence"/>
</dbReference>
<evidence type="ECO:0000313" key="3">
    <source>
        <dbReference type="Proteomes" id="UP000078476"/>
    </source>
</evidence>
<protein>
    <submittedName>
        <fullName evidence="2">Uncharacterized protein</fullName>
    </submittedName>
</protein>
<keyword evidence="3" id="KW-1185">Reference proteome</keyword>
<keyword evidence="1" id="KW-1133">Transmembrane helix</keyword>
<proteinExistence type="predicted"/>
<evidence type="ECO:0000313" key="2">
    <source>
        <dbReference type="EMBL" id="OAI10373.1"/>
    </source>
</evidence>
<dbReference type="STRING" id="980561.A1359_16815"/>
<sequence length="122" mass="13852">MNPTQVKCLFVFTILAIIGFGPVSPTCLIGLYIVIERPRWFFNLLGNLYERQPPLQDRVLPETKKQTRRTRIKCCLSLLALLILDIAPIPVTALIAFPVILNRPLWFVRIAASVYGKDLKTS</sequence>
<keyword evidence="1" id="KW-0472">Membrane</keyword>
<gene>
    <name evidence="2" type="ORF">A1359_16815</name>
</gene>
<dbReference type="AlphaFoldDB" id="A0A177MYK2"/>
<comment type="caution">
    <text evidence="2">The sequence shown here is derived from an EMBL/GenBank/DDBJ whole genome shotgun (WGS) entry which is preliminary data.</text>
</comment>
<name>A0A177MYK2_9GAMM</name>
<dbReference type="OrthoDB" id="5571059at2"/>
<keyword evidence="1" id="KW-0812">Transmembrane</keyword>
<reference evidence="2 3" key="1">
    <citation type="submission" date="2016-03" db="EMBL/GenBank/DDBJ databases">
        <authorList>
            <person name="Ploux O."/>
        </authorList>
    </citation>
    <scope>NUCLEOTIDE SEQUENCE [LARGE SCALE GENOMIC DNA]</scope>
    <source>
        <strain evidence="2 3">R-45370</strain>
    </source>
</reference>